<keyword evidence="8" id="KW-1185">Reference proteome</keyword>
<feature type="transmembrane region" description="Helical" evidence="5">
    <location>
        <begin position="278"/>
        <end position="303"/>
    </location>
</feature>
<keyword evidence="2 5" id="KW-0812">Transmembrane</keyword>
<feature type="transmembrane region" description="Helical" evidence="5">
    <location>
        <begin position="390"/>
        <end position="408"/>
    </location>
</feature>
<accession>A0A7U2I7X9</accession>
<dbReference type="InterPro" id="IPR020846">
    <property type="entry name" value="MFS_dom"/>
</dbReference>
<dbReference type="AlphaFoldDB" id="A0A7U2I7X9"/>
<dbReference type="InterPro" id="IPR036259">
    <property type="entry name" value="MFS_trans_sf"/>
</dbReference>
<dbReference type="SUPFAM" id="SSF103473">
    <property type="entry name" value="MFS general substrate transporter"/>
    <property type="match status" value="1"/>
</dbReference>
<keyword evidence="3 5" id="KW-1133">Transmembrane helix</keyword>
<evidence type="ECO:0000256" key="2">
    <source>
        <dbReference type="ARBA" id="ARBA00022692"/>
    </source>
</evidence>
<dbReference type="PANTHER" id="PTHR23502">
    <property type="entry name" value="MAJOR FACILITATOR SUPERFAMILY"/>
    <property type="match status" value="1"/>
</dbReference>
<dbReference type="InterPro" id="IPR011701">
    <property type="entry name" value="MFS"/>
</dbReference>
<feature type="transmembrane region" description="Helical" evidence="5">
    <location>
        <begin position="177"/>
        <end position="200"/>
    </location>
</feature>
<feature type="transmembrane region" description="Helical" evidence="5">
    <location>
        <begin position="434"/>
        <end position="451"/>
    </location>
</feature>
<sequence>MTTTQDAITPIADVELANLPIIKPDDPYLVTFDAHFDIDNPLDWPRGRKWSVTDVLSATSFNRIMVSTIMAPALTTIARELSMSPTESVMALSIYLLATAFGPLVIGPLSEVYGRSKVLHASNVWFLVWNVVCGFAKTKEVLIAARFLAGFGAGGVYALAGGVLGDVWRKEQRGRSLGMYLLIPLLGAAVGPIIGGFMAFRTTWRWMFWSTSIFQAVMILVSFSAFHETFAPTILARRAAKLRKDTGDARYYTEHERAMASRSVASVLSQALTRPLRLLLFHPIIQINALMSAFDYGILYIVLASFADLWVKQYKLSVELSGLHYLAVAFGEIAGSQLGAPILDRYYRRIKARHPEADPEPEHRIPLTIPGLFIAPIGLLLYGWSAQFHVHWVVVDIGIVIACFGAQIRGIPTSAYIMDAYPEHTSSALAAQQVLRSLAAFLFPLFTPIMYEKMGYGWGNSAMGLAELALCLPLSASLWYFGAGLRRRAQSTE</sequence>
<reference evidence="8" key="1">
    <citation type="journal article" date="2021" name="BMC Genomics">
        <title>Chromosome-level genome assembly and manually-curated proteome of model necrotroph Parastagonospora nodorum Sn15 reveals a genome-wide trove of candidate effector homologs, and redundancy of virulence-related functions within an accessory chromosome.</title>
        <authorList>
            <person name="Bertazzoni S."/>
            <person name="Jones D.A.B."/>
            <person name="Phan H.T."/>
            <person name="Tan K.-C."/>
            <person name="Hane J.K."/>
        </authorList>
    </citation>
    <scope>NUCLEOTIDE SEQUENCE [LARGE SCALE GENOMIC DNA]</scope>
    <source>
        <strain evidence="8">SN15 / ATCC MYA-4574 / FGSC 10173)</strain>
    </source>
</reference>
<feature type="transmembrane region" description="Helical" evidence="5">
    <location>
        <begin position="364"/>
        <end position="384"/>
    </location>
</feature>
<feature type="transmembrane region" description="Helical" evidence="5">
    <location>
        <begin position="206"/>
        <end position="226"/>
    </location>
</feature>
<evidence type="ECO:0000313" key="7">
    <source>
        <dbReference type="EMBL" id="QRD03727.1"/>
    </source>
</evidence>
<dbReference type="VEuPathDB" id="FungiDB:JI435_159840"/>
<dbReference type="FunFam" id="1.20.1250.20:FF:000460">
    <property type="entry name" value="MFS multidrug transporter, putative"/>
    <property type="match status" value="1"/>
</dbReference>
<evidence type="ECO:0000256" key="1">
    <source>
        <dbReference type="ARBA" id="ARBA00004141"/>
    </source>
</evidence>
<dbReference type="KEGG" id="pno:SNOG_15984"/>
<dbReference type="CDD" id="cd17323">
    <property type="entry name" value="MFS_Tpo1_MDR_like"/>
    <property type="match status" value="1"/>
</dbReference>
<evidence type="ECO:0000256" key="3">
    <source>
        <dbReference type="ARBA" id="ARBA00022989"/>
    </source>
</evidence>
<comment type="subcellular location">
    <subcellularLocation>
        <location evidence="1">Membrane</location>
        <topology evidence="1">Multi-pass membrane protein</topology>
    </subcellularLocation>
</comment>
<dbReference type="GO" id="GO:0016020">
    <property type="term" value="C:membrane"/>
    <property type="evidence" value="ECO:0007669"/>
    <property type="project" value="UniProtKB-SubCell"/>
</dbReference>
<dbReference type="EMBL" id="CP069037">
    <property type="protein sequence ID" value="QRD03727.1"/>
    <property type="molecule type" value="Genomic_DNA"/>
</dbReference>
<feature type="transmembrane region" description="Helical" evidence="5">
    <location>
        <begin position="323"/>
        <end position="343"/>
    </location>
</feature>
<evidence type="ECO:0000313" key="8">
    <source>
        <dbReference type="Proteomes" id="UP000663193"/>
    </source>
</evidence>
<dbReference type="PROSITE" id="PS50850">
    <property type="entry name" value="MFS"/>
    <property type="match status" value="1"/>
</dbReference>
<feature type="transmembrane region" description="Helical" evidence="5">
    <location>
        <begin position="143"/>
        <end position="165"/>
    </location>
</feature>
<dbReference type="Proteomes" id="UP000663193">
    <property type="component" value="Chromosome 15"/>
</dbReference>
<feature type="transmembrane region" description="Helical" evidence="5">
    <location>
        <begin position="463"/>
        <end position="481"/>
    </location>
</feature>
<keyword evidence="4 5" id="KW-0472">Membrane</keyword>
<organism evidence="7 8">
    <name type="scientific">Phaeosphaeria nodorum (strain SN15 / ATCC MYA-4574 / FGSC 10173)</name>
    <name type="common">Glume blotch fungus</name>
    <name type="synonym">Parastagonospora nodorum</name>
    <dbReference type="NCBI Taxonomy" id="321614"/>
    <lineage>
        <taxon>Eukaryota</taxon>
        <taxon>Fungi</taxon>
        <taxon>Dikarya</taxon>
        <taxon>Ascomycota</taxon>
        <taxon>Pezizomycotina</taxon>
        <taxon>Dothideomycetes</taxon>
        <taxon>Pleosporomycetidae</taxon>
        <taxon>Pleosporales</taxon>
        <taxon>Pleosporineae</taxon>
        <taxon>Phaeosphaeriaceae</taxon>
        <taxon>Parastagonospora</taxon>
    </lineage>
</organism>
<dbReference type="OMA" id="APLMDYW"/>
<feature type="domain" description="Major facilitator superfamily (MFS) profile" evidence="6">
    <location>
        <begin position="52"/>
        <end position="487"/>
    </location>
</feature>
<protein>
    <recommendedName>
        <fullName evidence="6">Major facilitator superfamily (MFS) profile domain-containing protein</fullName>
    </recommendedName>
</protein>
<dbReference type="Gene3D" id="1.20.1250.20">
    <property type="entry name" value="MFS general substrate transporter like domains"/>
    <property type="match status" value="1"/>
</dbReference>
<dbReference type="GO" id="GO:0022857">
    <property type="term" value="F:transmembrane transporter activity"/>
    <property type="evidence" value="ECO:0007669"/>
    <property type="project" value="InterPro"/>
</dbReference>
<dbReference type="Pfam" id="PF07690">
    <property type="entry name" value="MFS_1"/>
    <property type="match status" value="1"/>
</dbReference>
<dbReference type="PANTHER" id="PTHR23502:SF60">
    <property type="entry name" value="MAJOR FACILITATOR SUPERFAMILY (MFS) PROFILE DOMAIN-CONTAINING PROTEIN-RELATED"/>
    <property type="match status" value="1"/>
</dbReference>
<dbReference type="RefSeq" id="XP_001806116.1">
    <property type="nucleotide sequence ID" value="XM_001806064.1"/>
</dbReference>
<name>A0A7U2I7X9_PHANO</name>
<evidence type="ECO:0000256" key="5">
    <source>
        <dbReference type="SAM" id="Phobius"/>
    </source>
</evidence>
<dbReference type="OrthoDB" id="6770063at2759"/>
<gene>
    <name evidence="7" type="ORF">JI435_159840</name>
</gene>
<evidence type="ECO:0000259" key="6">
    <source>
        <dbReference type="PROSITE" id="PS50850"/>
    </source>
</evidence>
<proteinExistence type="predicted"/>
<evidence type="ECO:0000256" key="4">
    <source>
        <dbReference type="ARBA" id="ARBA00023136"/>
    </source>
</evidence>
<feature type="transmembrane region" description="Helical" evidence="5">
    <location>
        <begin position="89"/>
        <end position="106"/>
    </location>
</feature>